<organism evidence="1 2">
    <name type="scientific">Limnofasciculus baicalensis BBK-W-15</name>
    <dbReference type="NCBI Taxonomy" id="2699891"/>
    <lineage>
        <taxon>Bacteria</taxon>
        <taxon>Bacillati</taxon>
        <taxon>Cyanobacteriota</taxon>
        <taxon>Cyanophyceae</taxon>
        <taxon>Coleofasciculales</taxon>
        <taxon>Coleofasciculaceae</taxon>
        <taxon>Limnofasciculus</taxon>
        <taxon>Limnofasciculus baicalensis</taxon>
    </lineage>
</organism>
<evidence type="ECO:0000313" key="2">
    <source>
        <dbReference type="Proteomes" id="UP001204953"/>
    </source>
</evidence>
<reference evidence="1" key="1">
    <citation type="submission" date="2022-06" db="EMBL/GenBank/DDBJ databases">
        <title>New cyanobacteria of genus Symplocastrum in benthos of Lake Baikal.</title>
        <authorList>
            <person name="Sorokovikova E."/>
            <person name="Tikhonova I."/>
            <person name="Krasnopeev A."/>
            <person name="Evseev P."/>
            <person name="Gladkikh A."/>
            <person name="Belykh O."/>
        </authorList>
    </citation>
    <scope>NUCLEOTIDE SEQUENCE</scope>
    <source>
        <strain evidence="1">BBK-W-15</strain>
    </source>
</reference>
<dbReference type="Proteomes" id="UP001204953">
    <property type="component" value="Unassembled WGS sequence"/>
</dbReference>
<dbReference type="EMBL" id="JAMZMM010000179">
    <property type="protein sequence ID" value="MCP2730231.1"/>
    <property type="molecule type" value="Genomic_DNA"/>
</dbReference>
<accession>A0AAE3KNV7</accession>
<comment type="caution">
    <text evidence="1">The sequence shown here is derived from an EMBL/GenBank/DDBJ whole genome shotgun (WGS) entry which is preliminary data.</text>
</comment>
<keyword evidence="2" id="KW-1185">Reference proteome</keyword>
<gene>
    <name evidence="1" type="ORF">NJ959_17505</name>
</gene>
<evidence type="ECO:0000313" key="1">
    <source>
        <dbReference type="EMBL" id="MCP2730231.1"/>
    </source>
</evidence>
<name>A0AAE3KNV7_9CYAN</name>
<protein>
    <submittedName>
        <fullName evidence="1">Uncharacterized protein</fullName>
    </submittedName>
</protein>
<proteinExistence type="predicted"/>
<dbReference type="AlphaFoldDB" id="A0AAE3KNV7"/>
<dbReference type="RefSeq" id="WP_254012994.1">
    <property type="nucleotide sequence ID" value="NZ_JAMZMM010000179.1"/>
</dbReference>
<sequence>MLTVIFAIALTACGTAKPTLGVAPSKYLIEKALAEQVSQTQQQLAQQLQSPPPEFAITQIALQQLQPLYLGDLPTYRIQGSYHLTIKSPKQPLTETENSFNIYLQRQKEGKTWRIALPQYISNDIQSNWRTYLLH</sequence>